<keyword evidence="1" id="KW-0812">Transmembrane</keyword>
<keyword evidence="1" id="KW-0472">Membrane</keyword>
<comment type="caution">
    <text evidence="2">The sequence shown here is derived from an EMBL/GenBank/DDBJ whole genome shotgun (WGS) entry which is preliminary data.</text>
</comment>
<proteinExistence type="predicted"/>
<feature type="transmembrane region" description="Helical" evidence="1">
    <location>
        <begin position="91"/>
        <end position="108"/>
    </location>
</feature>
<evidence type="ECO:0000256" key="1">
    <source>
        <dbReference type="SAM" id="Phobius"/>
    </source>
</evidence>
<keyword evidence="1" id="KW-1133">Transmembrane helix</keyword>
<evidence type="ECO:0000313" key="2">
    <source>
        <dbReference type="EMBL" id="OGC47053.1"/>
    </source>
</evidence>
<dbReference type="Gene3D" id="1.10.3730.20">
    <property type="match status" value="1"/>
</dbReference>
<evidence type="ECO:0000313" key="3">
    <source>
        <dbReference type="Proteomes" id="UP000176444"/>
    </source>
</evidence>
<dbReference type="Proteomes" id="UP000176444">
    <property type="component" value="Unassembled WGS sequence"/>
</dbReference>
<dbReference type="SUPFAM" id="SSF103481">
    <property type="entry name" value="Multidrug resistance efflux transporter EmrE"/>
    <property type="match status" value="1"/>
</dbReference>
<evidence type="ECO:0008006" key="4">
    <source>
        <dbReference type="Google" id="ProtNLM"/>
    </source>
</evidence>
<reference evidence="2 3" key="1">
    <citation type="journal article" date="2016" name="Nat. Commun.">
        <title>Thousands of microbial genomes shed light on interconnected biogeochemical processes in an aquifer system.</title>
        <authorList>
            <person name="Anantharaman K."/>
            <person name="Brown C.T."/>
            <person name="Hug L.A."/>
            <person name="Sharon I."/>
            <person name="Castelle C.J."/>
            <person name="Probst A.J."/>
            <person name="Thomas B.C."/>
            <person name="Singh A."/>
            <person name="Wilkins M.J."/>
            <person name="Karaoz U."/>
            <person name="Brodie E.L."/>
            <person name="Williams K.H."/>
            <person name="Hubbard S.S."/>
            <person name="Banfield J.F."/>
        </authorList>
    </citation>
    <scope>NUCLEOTIDE SEQUENCE [LARGE SCALE GENOMIC DNA]</scope>
</reference>
<name>A0A1F4USA2_UNCKA</name>
<protein>
    <recommendedName>
        <fullName evidence="4">EamA domain-containing protein</fullName>
    </recommendedName>
</protein>
<gene>
    <name evidence="2" type="ORF">A2713_01685</name>
</gene>
<feature type="transmembrane region" description="Helical" evidence="1">
    <location>
        <begin position="37"/>
        <end position="55"/>
    </location>
</feature>
<organism evidence="2 3">
    <name type="scientific">candidate division WWE3 bacterium RIFCSPHIGHO2_01_FULL_35_17</name>
    <dbReference type="NCBI Taxonomy" id="1802614"/>
    <lineage>
        <taxon>Bacteria</taxon>
        <taxon>Katanobacteria</taxon>
    </lineage>
</organism>
<sequence length="111" mass="12514">MIIKILIFVLIFGLTAINVFGDYLLKLAGQSKRINWRYIVIGAILWALVALGWFVVYRKIKFSSAGFLYGIISSILLMMVGTLIFHEQINAYEKIGIVLAIISFILLAKFA</sequence>
<dbReference type="AlphaFoldDB" id="A0A1F4USA2"/>
<feature type="transmembrane region" description="Helical" evidence="1">
    <location>
        <begin position="67"/>
        <end position="85"/>
    </location>
</feature>
<dbReference type="EMBL" id="MEUX01000022">
    <property type="protein sequence ID" value="OGC47053.1"/>
    <property type="molecule type" value="Genomic_DNA"/>
</dbReference>
<accession>A0A1F4USA2</accession>
<dbReference type="InterPro" id="IPR037185">
    <property type="entry name" value="EmrE-like"/>
</dbReference>